<proteinExistence type="predicted"/>
<accession>A0AAV6HBB9</accession>
<dbReference type="AlphaFoldDB" id="A0AAV6HBB9"/>
<evidence type="ECO:0000313" key="3">
    <source>
        <dbReference type="Proteomes" id="UP000823561"/>
    </source>
</evidence>
<dbReference type="EMBL" id="JADWDJ010000003">
    <property type="protein sequence ID" value="KAG5283116.1"/>
    <property type="molecule type" value="Genomic_DNA"/>
</dbReference>
<dbReference type="Proteomes" id="UP000823561">
    <property type="component" value="Chromosome 3"/>
</dbReference>
<evidence type="ECO:0000313" key="2">
    <source>
        <dbReference type="EMBL" id="KAG5283116.1"/>
    </source>
</evidence>
<name>A0AAV6HBB9_9TELE</name>
<feature type="region of interest" description="Disordered" evidence="1">
    <location>
        <begin position="1"/>
        <end position="28"/>
    </location>
</feature>
<comment type="caution">
    <text evidence="2">The sequence shown here is derived from an EMBL/GenBank/DDBJ whole genome shotgun (WGS) entry which is preliminary data.</text>
</comment>
<evidence type="ECO:0000256" key="1">
    <source>
        <dbReference type="SAM" id="MobiDB-lite"/>
    </source>
</evidence>
<organism evidence="2 3">
    <name type="scientific">Alosa alosa</name>
    <name type="common">allis shad</name>
    <dbReference type="NCBI Taxonomy" id="278164"/>
    <lineage>
        <taxon>Eukaryota</taxon>
        <taxon>Metazoa</taxon>
        <taxon>Chordata</taxon>
        <taxon>Craniata</taxon>
        <taxon>Vertebrata</taxon>
        <taxon>Euteleostomi</taxon>
        <taxon>Actinopterygii</taxon>
        <taxon>Neopterygii</taxon>
        <taxon>Teleostei</taxon>
        <taxon>Clupei</taxon>
        <taxon>Clupeiformes</taxon>
        <taxon>Clupeoidei</taxon>
        <taxon>Clupeidae</taxon>
        <taxon>Alosa</taxon>
    </lineage>
</organism>
<sequence length="54" mass="5933">MISLPNLFSGSSLETMPESRGNSQSLADTTSTLWTKELAGKGMSLQFFPLIFYT</sequence>
<gene>
    <name evidence="2" type="ORF">AALO_G00038520</name>
</gene>
<protein>
    <submittedName>
        <fullName evidence="2">Uncharacterized protein</fullName>
    </submittedName>
</protein>
<reference evidence="2" key="1">
    <citation type="submission" date="2020-10" db="EMBL/GenBank/DDBJ databases">
        <title>Chromosome-scale genome assembly of the Allis shad, Alosa alosa.</title>
        <authorList>
            <person name="Margot Z."/>
            <person name="Christophe K."/>
            <person name="Cabau C."/>
            <person name="Louis A."/>
            <person name="Berthelot C."/>
            <person name="Parey E."/>
            <person name="Roest Crollius H."/>
            <person name="Montfort J."/>
            <person name="Robinson-Rechavi M."/>
            <person name="Bucao C."/>
            <person name="Bouchez O."/>
            <person name="Gislard M."/>
            <person name="Lluch J."/>
            <person name="Milhes M."/>
            <person name="Lampietro C."/>
            <person name="Lopez Roques C."/>
            <person name="Donnadieu C."/>
            <person name="Braasch I."/>
            <person name="Desvignes T."/>
            <person name="Postlethwait J."/>
            <person name="Bobe J."/>
            <person name="Guiguen Y."/>
        </authorList>
    </citation>
    <scope>NUCLEOTIDE SEQUENCE</scope>
    <source>
        <strain evidence="2">M-15738</strain>
        <tissue evidence="2">Blood</tissue>
    </source>
</reference>
<keyword evidence="3" id="KW-1185">Reference proteome</keyword>